<dbReference type="Gramene" id="PRQ60857">
    <property type="protein sequence ID" value="PRQ60857"/>
    <property type="gene ID" value="RchiOBHm_Chr0c31g0501271"/>
</dbReference>
<accession>A0A2P6SQB1</accession>
<sequence length="40" mass="4562">MEVVVWVVVAYRGLCWDLSFSDVCEILGSPYLGEVLPNFR</sequence>
<reference evidence="1 2" key="1">
    <citation type="journal article" date="2018" name="Nat. Genet.">
        <title>The Rosa genome provides new insights in the design of modern roses.</title>
        <authorList>
            <person name="Bendahmane M."/>
        </authorList>
    </citation>
    <scope>NUCLEOTIDE SEQUENCE [LARGE SCALE GENOMIC DNA]</scope>
    <source>
        <strain evidence="2">cv. Old Blush</strain>
    </source>
</reference>
<dbReference type="AlphaFoldDB" id="A0A2P6SQB1"/>
<evidence type="ECO:0000313" key="1">
    <source>
        <dbReference type="EMBL" id="PRQ60857.1"/>
    </source>
</evidence>
<keyword evidence="2" id="KW-1185">Reference proteome</keyword>
<dbReference type="Proteomes" id="UP000238479">
    <property type="component" value="Unassembled WGS sequence"/>
</dbReference>
<organism evidence="1 2">
    <name type="scientific">Rosa chinensis</name>
    <name type="common">China rose</name>
    <dbReference type="NCBI Taxonomy" id="74649"/>
    <lineage>
        <taxon>Eukaryota</taxon>
        <taxon>Viridiplantae</taxon>
        <taxon>Streptophyta</taxon>
        <taxon>Embryophyta</taxon>
        <taxon>Tracheophyta</taxon>
        <taxon>Spermatophyta</taxon>
        <taxon>Magnoliopsida</taxon>
        <taxon>eudicotyledons</taxon>
        <taxon>Gunneridae</taxon>
        <taxon>Pentapetalae</taxon>
        <taxon>rosids</taxon>
        <taxon>fabids</taxon>
        <taxon>Rosales</taxon>
        <taxon>Rosaceae</taxon>
        <taxon>Rosoideae</taxon>
        <taxon>Rosoideae incertae sedis</taxon>
        <taxon>Rosa</taxon>
    </lineage>
</organism>
<name>A0A2P6SQB1_ROSCH</name>
<proteinExistence type="predicted"/>
<comment type="caution">
    <text evidence="1">The sequence shown here is derived from an EMBL/GenBank/DDBJ whole genome shotgun (WGS) entry which is preliminary data.</text>
</comment>
<dbReference type="EMBL" id="PDCK01000028">
    <property type="protein sequence ID" value="PRQ60857.1"/>
    <property type="molecule type" value="Genomic_DNA"/>
</dbReference>
<gene>
    <name evidence="1" type="ORF">RchiOBHm_Chr0c31g0501271</name>
</gene>
<protein>
    <submittedName>
        <fullName evidence="1">Uncharacterized protein</fullName>
    </submittedName>
</protein>
<evidence type="ECO:0000313" key="2">
    <source>
        <dbReference type="Proteomes" id="UP000238479"/>
    </source>
</evidence>